<gene>
    <name evidence="5" type="ORF">SAMN05421831_11717</name>
</gene>
<name>A0A1H6UF72_9GAMM</name>
<dbReference type="STRING" id="64971.SAMN05421831_11717"/>
<dbReference type="OrthoDB" id="9805337at2"/>
<evidence type="ECO:0000256" key="3">
    <source>
        <dbReference type="ARBA" id="ARBA00023002"/>
    </source>
</evidence>
<dbReference type="Gene3D" id="3.50.50.60">
    <property type="entry name" value="FAD/NAD(P)-binding domain"/>
    <property type="match status" value="1"/>
</dbReference>
<dbReference type="Proteomes" id="UP000242999">
    <property type="component" value="Unassembled WGS sequence"/>
</dbReference>
<proteinExistence type="predicted"/>
<dbReference type="PANTHER" id="PTHR13847:SF289">
    <property type="entry name" value="GLYCINE OXIDASE"/>
    <property type="match status" value="1"/>
</dbReference>
<dbReference type="NCBIfam" id="TIGR02352">
    <property type="entry name" value="thiamin_ThiO"/>
    <property type="match status" value="1"/>
</dbReference>
<keyword evidence="6" id="KW-1185">Reference proteome</keyword>
<reference evidence="6" key="1">
    <citation type="submission" date="2016-10" db="EMBL/GenBank/DDBJ databases">
        <authorList>
            <person name="Varghese N."/>
            <person name="Submissions S."/>
        </authorList>
    </citation>
    <scope>NUCLEOTIDE SEQUENCE [LARGE SCALE GENOMIC DNA]</scope>
    <source>
        <strain evidence="6">DSM 7165</strain>
    </source>
</reference>
<dbReference type="EMBL" id="FNYH01000017">
    <property type="protein sequence ID" value="SEI90971.1"/>
    <property type="molecule type" value="Genomic_DNA"/>
</dbReference>
<dbReference type="PANTHER" id="PTHR13847">
    <property type="entry name" value="SARCOSINE DEHYDROGENASE-RELATED"/>
    <property type="match status" value="1"/>
</dbReference>
<dbReference type="SUPFAM" id="SSF54373">
    <property type="entry name" value="FAD-linked reductases, C-terminal domain"/>
    <property type="match status" value="1"/>
</dbReference>
<dbReference type="InterPro" id="IPR036188">
    <property type="entry name" value="FAD/NAD-bd_sf"/>
</dbReference>
<dbReference type="GO" id="GO:0005737">
    <property type="term" value="C:cytoplasm"/>
    <property type="evidence" value="ECO:0007669"/>
    <property type="project" value="TreeGrafter"/>
</dbReference>
<dbReference type="SUPFAM" id="SSF51905">
    <property type="entry name" value="FAD/NAD(P)-binding domain"/>
    <property type="match status" value="1"/>
</dbReference>
<keyword evidence="2" id="KW-0784">Thiamine biosynthesis</keyword>
<feature type="domain" description="FAD dependent oxidoreductase" evidence="4">
    <location>
        <begin position="4"/>
        <end position="344"/>
    </location>
</feature>
<evidence type="ECO:0000313" key="6">
    <source>
        <dbReference type="Proteomes" id="UP000242999"/>
    </source>
</evidence>
<sequence>MLNDFVIVGGGVIGLMLARELSQAGAGVTLIERGACAQESSWAGGGIVSPLYPWRYSDPITALASLSQAAYPKLAAELLQETGIDPELRTEGALFLRVADQAEALAWAQAQGKRMQVVDKAFLYDREPEAAPHCESALWMPDTASIRNPRLGQALKRSLELNPRVRLLENTEIRALRIQDGEVLGVETAQAVFSARKVILATGAWTGQLLSDLGIHSQIQPVRGQMILFKAVPNLVRGVVLMDGRYVIPRADGRILAGSTLEYVGFDKQTCEEARLSLQETAYRIIPALADFPIEHHWAGLRPGSVDGIPWIGAVPGYQNLYINAGHFRNGLVLAPAAVRLLTETLLERPTSLDPAPYLPSARIQAAQP</sequence>
<dbReference type="GO" id="GO:0050660">
    <property type="term" value="F:flavin adenine dinucleotide binding"/>
    <property type="evidence" value="ECO:0007669"/>
    <property type="project" value="InterPro"/>
</dbReference>
<dbReference type="GO" id="GO:0016491">
    <property type="term" value="F:oxidoreductase activity"/>
    <property type="evidence" value="ECO:0007669"/>
    <property type="project" value="UniProtKB-KW"/>
</dbReference>
<accession>A0A1H6UF72</accession>
<dbReference type="GO" id="GO:0009228">
    <property type="term" value="P:thiamine biosynthetic process"/>
    <property type="evidence" value="ECO:0007669"/>
    <property type="project" value="UniProtKB-KW"/>
</dbReference>
<organism evidence="5 6">
    <name type="scientific">Allopseudospirillum japonicum</name>
    <dbReference type="NCBI Taxonomy" id="64971"/>
    <lineage>
        <taxon>Bacteria</taxon>
        <taxon>Pseudomonadati</taxon>
        <taxon>Pseudomonadota</taxon>
        <taxon>Gammaproteobacteria</taxon>
        <taxon>Oceanospirillales</taxon>
        <taxon>Oceanospirillaceae</taxon>
        <taxon>Allopseudospirillum</taxon>
    </lineage>
</organism>
<evidence type="ECO:0000313" key="5">
    <source>
        <dbReference type="EMBL" id="SEI90971.1"/>
    </source>
</evidence>
<dbReference type="Pfam" id="PF01266">
    <property type="entry name" value="DAO"/>
    <property type="match status" value="1"/>
</dbReference>
<evidence type="ECO:0000256" key="2">
    <source>
        <dbReference type="ARBA" id="ARBA00022977"/>
    </source>
</evidence>
<evidence type="ECO:0000256" key="1">
    <source>
        <dbReference type="ARBA" id="ARBA00004948"/>
    </source>
</evidence>
<comment type="pathway">
    <text evidence="1">Cofactor biosynthesis; thiamine diphosphate biosynthesis.</text>
</comment>
<dbReference type="GO" id="GO:0009229">
    <property type="term" value="P:thiamine diphosphate biosynthetic process"/>
    <property type="evidence" value="ECO:0007669"/>
    <property type="project" value="UniProtKB-UniPathway"/>
</dbReference>
<keyword evidence="3" id="KW-0560">Oxidoreductase</keyword>
<evidence type="ECO:0000259" key="4">
    <source>
        <dbReference type="Pfam" id="PF01266"/>
    </source>
</evidence>
<dbReference type="AlphaFoldDB" id="A0A1H6UF72"/>
<dbReference type="RefSeq" id="WP_093312323.1">
    <property type="nucleotide sequence ID" value="NZ_FNYH01000017.1"/>
</dbReference>
<dbReference type="InterPro" id="IPR012727">
    <property type="entry name" value="Gly_oxidase_ThiO"/>
</dbReference>
<dbReference type="Gene3D" id="3.30.9.10">
    <property type="entry name" value="D-Amino Acid Oxidase, subunit A, domain 2"/>
    <property type="match status" value="1"/>
</dbReference>
<protein>
    <submittedName>
        <fullName evidence="5">Glycine oxidase</fullName>
    </submittedName>
</protein>
<dbReference type="InterPro" id="IPR006076">
    <property type="entry name" value="FAD-dep_OxRdtase"/>
</dbReference>
<dbReference type="UniPathway" id="UPA00060"/>